<comment type="caution">
    <text evidence="4">The sequence shown here is derived from an EMBL/GenBank/DDBJ whole genome shotgun (WGS) entry which is preliminary data.</text>
</comment>
<evidence type="ECO:0000259" key="2">
    <source>
        <dbReference type="PROSITE" id="PS50110"/>
    </source>
</evidence>
<name>A0A4E0QUR8_9GAMM</name>
<keyword evidence="1" id="KW-0597">Phosphoprotein</keyword>
<dbReference type="SMART" id="SM00044">
    <property type="entry name" value="CYCc"/>
    <property type="match status" value="1"/>
</dbReference>
<evidence type="ECO:0000256" key="1">
    <source>
        <dbReference type="PROSITE-ProRule" id="PRU00169"/>
    </source>
</evidence>
<dbReference type="Proteomes" id="UP000030428">
    <property type="component" value="Unassembled WGS sequence"/>
</dbReference>
<feature type="domain" description="Guanylate cyclase" evidence="3">
    <location>
        <begin position="180"/>
        <end position="312"/>
    </location>
</feature>
<feature type="modified residue" description="4-aspartylphosphate" evidence="1">
    <location>
        <position position="56"/>
    </location>
</feature>
<dbReference type="PANTHER" id="PTHR43081:SF1">
    <property type="entry name" value="ADENYLATE CYCLASE, TERMINAL-DIFFERENTIATION SPECIFIC"/>
    <property type="match status" value="1"/>
</dbReference>
<dbReference type="CDD" id="cd07302">
    <property type="entry name" value="CHD"/>
    <property type="match status" value="1"/>
</dbReference>
<dbReference type="SUPFAM" id="SSF52172">
    <property type="entry name" value="CheY-like"/>
    <property type="match status" value="1"/>
</dbReference>
<dbReference type="InterPro" id="IPR001789">
    <property type="entry name" value="Sig_transdc_resp-reg_receiver"/>
</dbReference>
<dbReference type="InterPro" id="IPR029787">
    <property type="entry name" value="Nucleotide_cyclase"/>
</dbReference>
<dbReference type="PROSITE" id="PS50125">
    <property type="entry name" value="GUANYLATE_CYCLASE_2"/>
    <property type="match status" value="1"/>
</dbReference>
<protein>
    <submittedName>
        <fullName evidence="4">Uncharacterized protein</fullName>
    </submittedName>
</protein>
<dbReference type="PANTHER" id="PTHR43081">
    <property type="entry name" value="ADENYLATE CYCLASE, TERMINAL-DIFFERENTIATION SPECIFIC-RELATED"/>
    <property type="match status" value="1"/>
</dbReference>
<gene>
    <name evidence="4" type="ORF">PN36_10370</name>
</gene>
<dbReference type="GO" id="GO:0004016">
    <property type="term" value="F:adenylate cyclase activity"/>
    <property type="evidence" value="ECO:0007669"/>
    <property type="project" value="UniProtKB-ARBA"/>
</dbReference>
<organism evidence="4 5">
    <name type="scientific">Candidatus Thiomargarita nelsonii</name>
    <dbReference type="NCBI Taxonomy" id="1003181"/>
    <lineage>
        <taxon>Bacteria</taxon>
        <taxon>Pseudomonadati</taxon>
        <taxon>Pseudomonadota</taxon>
        <taxon>Gammaproteobacteria</taxon>
        <taxon>Thiotrichales</taxon>
        <taxon>Thiotrichaceae</taxon>
        <taxon>Thiomargarita</taxon>
    </lineage>
</organism>
<dbReference type="Gene3D" id="3.30.70.1230">
    <property type="entry name" value="Nucleotide cyclase"/>
    <property type="match status" value="1"/>
</dbReference>
<evidence type="ECO:0000313" key="4">
    <source>
        <dbReference type="EMBL" id="TGO03250.1"/>
    </source>
</evidence>
<dbReference type="GO" id="GO:0009190">
    <property type="term" value="P:cyclic nucleotide biosynthetic process"/>
    <property type="evidence" value="ECO:0007669"/>
    <property type="project" value="InterPro"/>
</dbReference>
<dbReference type="Pfam" id="PF00211">
    <property type="entry name" value="Guanylate_cyc"/>
    <property type="match status" value="1"/>
</dbReference>
<dbReference type="Pfam" id="PF00072">
    <property type="entry name" value="Response_reg"/>
    <property type="match status" value="1"/>
</dbReference>
<reference evidence="4 5" key="1">
    <citation type="journal article" date="2016" name="Front. Microbiol.">
        <title>Single-Cell (Meta-)Genomics of a Dimorphic Candidatus Thiomargarita nelsonii Reveals Genomic Plasticity.</title>
        <authorList>
            <person name="Flood B.E."/>
            <person name="Fliss P."/>
            <person name="Jones D.S."/>
            <person name="Dick G.J."/>
            <person name="Jain S."/>
            <person name="Kaster A.K."/>
            <person name="Winkel M."/>
            <person name="Mussmann M."/>
            <person name="Bailey J."/>
        </authorList>
    </citation>
    <scope>NUCLEOTIDE SEQUENCE [LARGE SCALE GENOMIC DNA]</scope>
    <source>
        <strain evidence="4">Hydrate Ridge</strain>
    </source>
</reference>
<dbReference type="EMBL" id="JSZA02000031">
    <property type="protein sequence ID" value="TGO03250.1"/>
    <property type="molecule type" value="Genomic_DNA"/>
</dbReference>
<sequence length="474" mass="52554">MDVKVLIVDDSKVVRFKVRKILESDKECRFIIHSCENGEQALSYLYEDLPDIIILDRDMPKMTGDEYIRRLKSNENWRSIPVLFLTAQGEKSEVVRGLAELKADDYLAKPFDDGEMLARVKVLVRIKRAEDQSRALNKELKKANQFIRKTFGRYLSDEVVDTILESPEGLSLGGEKRVLSIMMADLRGFTALSEQLPAESVVGIVNIYLEIMTEIILKYQGTIDEFIGDAILAIFGAPTQRDDDAERAVACALEMQMAMEEVNKRNREAGYPEVAMGIGINTGSVVVGNIGSHKRSKYGVVGRNVNLTSRIESYTVGGQILISDSTVKACDASLRIDSQLEVTPKGVKAPITLVEVGGIGGKFNIFLSEKKPLELIELEKSLAIKFTILAEKNVSDDLYDGKVVKLLTSVAEIEADFVVEKLSNLKIILFDAAGKEVTSDLYAKVTEVLSPSMFRVAFTSMQPVVKVFFGSILS</sequence>
<dbReference type="AlphaFoldDB" id="A0A4E0QUR8"/>
<keyword evidence="5" id="KW-1185">Reference proteome</keyword>
<dbReference type="InterPro" id="IPR050697">
    <property type="entry name" value="Adenylyl/Guanylyl_Cyclase_3/4"/>
</dbReference>
<dbReference type="SMART" id="SM00448">
    <property type="entry name" value="REC"/>
    <property type="match status" value="1"/>
</dbReference>
<accession>A0A4E0QUR8</accession>
<dbReference type="GO" id="GO:0000160">
    <property type="term" value="P:phosphorelay signal transduction system"/>
    <property type="evidence" value="ECO:0007669"/>
    <property type="project" value="InterPro"/>
</dbReference>
<dbReference type="PROSITE" id="PS50110">
    <property type="entry name" value="RESPONSE_REGULATORY"/>
    <property type="match status" value="1"/>
</dbReference>
<feature type="domain" description="Response regulatory" evidence="2">
    <location>
        <begin position="4"/>
        <end position="124"/>
    </location>
</feature>
<dbReference type="InterPro" id="IPR001054">
    <property type="entry name" value="A/G_cyclase"/>
</dbReference>
<dbReference type="Gene3D" id="3.40.50.2300">
    <property type="match status" value="1"/>
</dbReference>
<dbReference type="InterPro" id="IPR011006">
    <property type="entry name" value="CheY-like_superfamily"/>
</dbReference>
<proteinExistence type="predicted"/>
<evidence type="ECO:0000313" key="5">
    <source>
        <dbReference type="Proteomes" id="UP000030428"/>
    </source>
</evidence>
<evidence type="ECO:0000259" key="3">
    <source>
        <dbReference type="PROSITE" id="PS50125"/>
    </source>
</evidence>
<dbReference type="SUPFAM" id="SSF55073">
    <property type="entry name" value="Nucleotide cyclase"/>
    <property type="match status" value="1"/>
</dbReference>